<feature type="compositionally biased region" description="Basic residues" evidence="4">
    <location>
        <begin position="398"/>
        <end position="418"/>
    </location>
</feature>
<dbReference type="EMBL" id="DTMF01000089">
    <property type="protein sequence ID" value="HGF33421.1"/>
    <property type="molecule type" value="Genomic_DNA"/>
</dbReference>
<dbReference type="InterPro" id="IPR043519">
    <property type="entry name" value="NT_sf"/>
</dbReference>
<dbReference type="Gene3D" id="3.30.460.10">
    <property type="entry name" value="Beta Polymerase, domain 2"/>
    <property type="match status" value="1"/>
</dbReference>
<feature type="domain" description="tRNA nucleotidyltransferase/poly(A) polymerase RNA and SrmB- binding" evidence="6">
    <location>
        <begin position="197"/>
        <end position="256"/>
    </location>
</feature>
<dbReference type="SUPFAM" id="SSF81891">
    <property type="entry name" value="Poly A polymerase C-terminal region-like"/>
    <property type="match status" value="1"/>
</dbReference>
<organism evidence="7">
    <name type="scientific">Desulfobacca acetoxidans</name>
    <dbReference type="NCBI Taxonomy" id="60893"/>
    <lineage>
        <taxon>Bacteria</taxon>
        <taxon>Pseudomonadati</taxon>
        <taxon>Thermodesulfobacteriota</taxon>
        <taxon>Desulfobaccia</taxon>
        <taxon>Desulfobaccales</taxon>
        <taxon>Desulfobaccaceae</taxon>
        <taxon>Desulfobacca</taxon>
    </lineage>
</organism>
<evidence type="ECO:0000259" key="6">
    <source>
        <dbReference type="Pfam" id="PF12627"/>
    </source>
</evidence>
<keyword evidence="1 3" id="KW-0808">Transferase</keyword>
<evidence type="ECO:0000256" key="3">
    <source>
        <dbReference type="RuleBase" id="RU003953"/>
    </source>
</evidence>
<dbReference type="InterPro" id="IPR052191">
    <property type="entry name" value="tRNA_ntf/polyA_polymerase_I"/>
</dbReference>
<protein>
    <submittedName>
        <fullName evidence="7">Poly(A) polymerase</fullName>
    </submittedName>
</protein>
<dbReference type="GO" id="GO:0016779">
    <property type="term" value="F:nucleotidyltransferase activity"/>
    <property type="evidence" value="ECO:0007669"/>
    <property type="project" value="InterPro"/>
</dbReference>
<evidence type="ECO:0000256" key="2">
    <source>
        <dbReference type="ARBA" id="ARBA00022741"/>
    </source>
</evidence>
<dbReference type="InterPro" id="IPR032828">
    <property type="entry name" value="PolyA_RNA-bd"/>
</dbReference>
<sequence>MHSEASDISTPQPRIIPRPEHTLSRKDISLEALKVLYRLHHAGYKAYLVGGSVRDLLLGKRPHDFDLATDARPGEIRKLFRNSRIIGRRFRLVQVFFRGGKIIEVSTFRCRSEFGAGPEETLARNNTYGTPAEDAQRRDITINGLFYNIADFSLVDYVGGLEDLQKGYIRVIGDPAVRFVRDPVRMIRVLRHAARTGFAIDPAAWKQIQSKKHLILACPPPRLRDELLRDFKSGAARPFMDLMLKSGLFFAVFPTWKGHLGEAGKRELLDHMERLDVIYQADLTFSENLMWGLFLTPFLHQEVLPDNLVELREAVTALSRTALGTIEFPRQRQEEVTQILALAEIIRPYLREHQPVPGRLSKLAAYPEAWLLDQLVTVPVEEIVPLLTRTEFPAPPPPRRRRPRRRRPRGASRRPAKA</sequence>
<feature type="domain" description="Poly A polymerase head" evidence="5">
    <location>
        <begin position="46"/>
        <end position="170"/>
    </location>
</feature>
<comment type="caution">
    <text evidence="7">The sequence shown here is derived from an EMBL/GenBank/DDBJ whole genome shotgun (WGS) entry which is preliminary data.</text>
</comment>
<accession>A0A7C3UYF6</accession>
<name>A0A7C3UYF6_9BACT</name>
<keyword evidence="2" id="KW-0547">Nucleotide-binding</keyword>
<keyword evidence="3" id="KW-0694">RNA-binding</keyword>
<gene>
    <name evidence="7" type="ORF">ENW96_03390</name>
</gene>
<evidence type="ECO:0000256" key="1">
    <source>
        <dbReference type="ARBA" id="ARBA00022679"/>
    </source>
</evidence>
<dbReference type="GO" id="GO:0003723">
    <property type="term" value="F:RNA binding"/>
    <property type="evidence" value="ECO:0007669"/>
    <property type="project" value="UniProtKB-KW"/>
</dbReference>
<dbReference type="SUPFAM" id="SSF81301">
    <property type="entry name" value="Nucleotidyltransferase"/>
    <property type="match status" value="1"/>
</dbReference>
<evidence type="ECO:0000256" key="4">
    <source>
        <dbReference type="SAM" id="MobiDB-lite"/>
    </source>
</evidence>
<dbReference type="CDD" id="cd05398">
    <property type="entry name" value="NT_ClassII-CCAase"/>
    <property type="match status" value="1"/>
</dbReference>
<dbReference type="PANTHER" id="PTHR43051:SF1">
    <property type="entry name" value="POLYNUCLEOTIDE ADENYLYLTRANSFERASE FAMILY PROTEIN"/>
    <property type="match status" value="1"/>
</dbReference>
<dbReference type="Pfam" id="PF01743">
    <property type="entry name" value="PolyA_pol"/>
    <property type="match status" value="1"/>
</dbReference>
<comment type="similarity">
    <text evidence="3">Belongs to the tRNA nucleotidyltransferase/poly(A) polymerase family.</text>
</comment>
<proteinExistence type="inferred from homology"/>
<evidence type="ECO:0000313" key="7">
    <source>
        <dbReference type="EMBL" id="HGF33421.1"/>
    </source>
</evidence>
<dbReference type="AlphaFoldDB" id="A0A7C3UYF6"/>
<reference evidence="7" key="1">
    <citation type="journal article" date="2020" name="mSystems">
        <title>Genome- and Community-Level Interaction Insights into Carbon Utilization and Element Cycling Functions of Hydrothermarchaeota in Hydrothermal Sediment.</title>
        <authorList>
            <person name="Zhou Z."/>
            <person name="Liu Y."/>
            <person name="Xu W."/>
            <person name="Pan J."/>
            <person name="Luo Z.H."/>
            <person name="Li M."/>
        </authorList>
    </citation>
    <scope>NUCLEOTIDE SEQUENCE [LARGE SCALE GENOMIC DNA]</scope>
    <source>
        <strain evidence="7">SpSt-897</strain>
    </source>
</reference>
<dbReference type="GO" id="GO:0000166">
    <property type="term" value="F:nucleotide binding"/>
    <property type="evidence" value="ECO:0007669"/>
    <property type="project" value="UniProtKB-KW"/>
</dbReference>
<feature type="region of interest" description="Disordered" evidence="4">
    <location>
        <begin position="390"/>
        <end position="418"/>
    </location>
</feature>
<dbReference type="GO" id="GO:0006396">
    <property type="term" value="P:RNA processing"/>
    <property type="evidence" value="ECO:0007669"/>
    <property type="project" value="InterPro"/>
</dbReference>
<evidence type="ECO:0000259" key="5">
    <source>
        <dbReference type="Pfam" id="PF01743"/>
    </source>
</evidence>
<dbReference type="InterPro" id="IPR002646">
    <property type="entry name" value="PolA_pol_head_dom"/>
</dbReference>
<dbReference type="Gene3D" id="1.10.3090.10">
    <property type="entry name" value="cca-adding enzyme, domain 2"/>
    <property type="match status" value="1"/>
</dbReference>
<dbReference type="Pfam" id="PF12627">
    <property type="entry name" value="PolyA_pol_RNAbd"/>
    <property type="match status" value="1"/>
</dbReference>
<dbReference type="PANTHER" id="PTHR43051">
    <property type="entry name" value="POLYNUCLEOTIDE ADENYLYLTRANSFERASE FAMILY PROTEIN"/>
    <property type="match status" value="1"/>
</dbReference>